<organism evidence="2 3">
    <name type="scientific">Eschrichtius robustus</name>
    <name type="common">California gray whale</name>
    <name type="synonym">Eschrichtius gibbosus</name>
    <dbReference type="NCBI Taxonomy" id="9764"/>
    <lineage>
        <taxon>Eukaryota</taxon>
        <taxon>Metazoa</taxon>
        <taxon>Chordata</taxon>
        <taxon>Craniata</taxon>
        <taxon>Vertebrata</taxon>
        <taxon>Euteleostomi</taxon>
        <taxon>Mammalia</taxon>
        <taxon>Eutheria</taxon>
        <taxon>Laurasiatheria</taxon>
        <taxon>Artiodactyla</taxon>
        <taxon>Whippomorpha</taxon>
        <taxon>Cetacea</taxon>
        <taxon>Mysticeti</taxon>
        <taxon>Eschrichtiidae</taxon>
        <taxon>Eschrichtius</taxon>
    </lineage>
</organism>
<name>A0AB34HLK0_ESCRO</name>
<proteinExistence type="predicted"/>
<feature type="region of interest" description="Disordered" evidence="1">
    <location>
        <begin position="1"/>
        <end position="105"/>
    </location>
</feature>
<dbReference type="Proteomes" id="UP001159641">
    <property type="component" value="Unassembled WGS sequence"/>
</dbReference>
<evidence type="ECO:0000256" key="1">
    <source>
        <dbReference type="SAM" id="MobiDB-lite"/>
    </source>
</evidence>
<evidence type="ECO:0000313" key="3">
    <source>
        <dbReference type="Proteomes" id="UP001159641"/>
    </source>
</evidence>
<protein>
    <submittedName>
        <fullName evidence="2">Uncharacterized protein</fullName>
    </submittedName>
</protein>
<dbReference type="EMBL" id="JAIQCJ010000944">
    <property type="protein sequence ID" value="KAJ8793676.1"/>
    <property type="molecule type" value="Genomic_DNA"/>
</dbReference>
<comment type="caution">
    <text evidence="2">The sequence shown here is derived from an EMBL/GenBank/DDBJ whole genome shotgun (WGS) entry which is preliminary data.</text>
</comment>
<keyword evidence="3" id="KW-1185">Reference proteome</keyword>
<reference evidence="2 3" key="1">
    <citation type="submission" date="2022-11" db="EMBL/GenBank/DDBJ databases">
        <title>Whole genome sequence of Eschrichtius robustus ER-17-0199.</title>
        <authorList>
            <person name="Bruniche-Olsen A."/>
            <person name="Black A.N."/>
            <person name="Fields C.J."/>
            <person name="Walden K."/>
            <person name="Dewoody J.A."/>
        </authorList>
    </citation>
    <scope>NUCLEOTIDE SEQUENCE [LARGE SCALE GENOMIC DNA]</scope>
    <source>
        <strain evidence="2">ER-17-0199</strain>
        <tissue evidence="2">Blubber</tissue>
    </source>
</reference>
<accession>A0AB34HLK0</accession>
<gene>
    <name evidence="2" type="ORF">J1605_003487</name>
</gene>
<dbReference type="AlphaFoldDB" id="A0AB34HLK0"/>
<evidence type="ECO:0000313" key="2">
    <source>
        <dbReference type="EMBL" id="KAJ8793676.1"/>
    </source>
</evidence>
<feature type="compositionally biased region" description="Basic and acidic residues" evidence="1">
    <location>
        <begin position="74"/>
        <end position="83"/>
    </location>
</feature>
<sequence>MESPAASQPAGVPASKGRNARAADPTSARSPGPDLCAVPRPGPHPGSSPARNASLRSRAQPDPSLGLGAAPRPEVGRGSRSDHPAPGISSSPLQPDLEDGLSRDDVSCVQSPLQLAHFILNCGPAHLSGDKTEVRWEEWLDPALRVLGTGHSVVLLATFSRNLDQAGCGWHLTLGSFTSKLPALQGCPAPSSMPQPLGVFQECARLRALQPCCFPRFLAHMPSLPGIRGRGQLRPEGRGAFGRHSLGLLPPATFVLGVPPLPRECCPRGRFLVDPQVAPGCLTGTLRLQEPRVPALPAVQLPSPDLSRPVPALGKIGRWHLGTSPPLA</sequence>